<dbReference type="PROSITE" id="PS51471">
    <property type="entry name" value="FE2OG_OXY"/>
    <property type="match status" value="1"/>
</dbReference>
<dbReference type="InterPro" id="IPR006620">
    <property type="entry name" value="Pro_4_hyd_alph"/>
</dbReference>
<evidence type="ECO:0000256" key="4">
    <source>
        <dbReference type="ARBA" id="ARBA00023002"/>
    </source>
</evidence>
<dbReference type="EMBL" id="MT711887">
    <property type="protein sequence ID" value="QNJ57299.1"/>
    <property type="molecule type" value="Genomic_DNA"/>
</dbReference>
<dbReference type="SMART" id="SM00702">
    <property type="entry name" value="P4Hc"/>
    <property type="match status" value="1"/>
</dbReference>
<keyword evidence="5" id="KW-0408">Iron</keyword>
<dbReference type="GO" id="GO:0051213">
    <property type="term" value="F:dioxygenase activity"/>
    <property type="evidence" value="ECO:0007669"/>
    <property type="project" value="UniProtKB-KW"/>
</dbReference>
<evidence type="ECO:0000256" key="2">
    <source>
        <dbReference type="ARBA" id="ARBA00022723"/>
    </source>
</evidence>
<evidence type="ECO:0000256" key="3">
    <source>
        <dbReference type="ARBA" id="ARBA00022964"/>
    </source>
</evidence>
<dbReference type="Gene3D" id="2.60.120.620">
    <property type="entry name" value="q2cbj1_9rhob like domain"/>
    <property type="match status" value="1"/>
</dbReference>
<evidence type="ECO:0000256" key="1">
    <source>
        <dbReference type="ARBA" id="ARBA00001961"/>
    </source>
</evidence>
<reference evidence="7 8" key="1">
    <citation type="submission" date="2020-07" db="EMBL/GenBank/DDBJ databases">
        <authorList>
            <person name="Rupe E.O."/>
            <person name="Bordelon E."/>
            <person name="Abraham A."/>
            <person name="Temple L."/>
            <person name="McNeal J."/>
        </authorList>
    </citation>
    <scope>NUCLEOTIDE SEQUENCE [LARGE SCALE GENOMIC DNA]</scope>
</reference>
<keyword evidence="8" id="KW-1185">Reference proteome</keyword>
<organism evidence="7 8">
    <name type="scientific">Pseudomonas phage Stalingrad</name>
    <dbReference type="NCBI Taxonomy" id="2762287"/>
    <lineage>
        <taxon>Viruses</taxon>
        <taxon>Duplodnaviria</taxon>
        <taxon>Heunggongvirae</taxon>
        <taxon>Uroviricota</taxon>
        <taxon>Caudoviricetes</taxon>
        <taxon>Autographivirales</taxon>
        <taxon>Autotranscriptaviridae</taxon>
        <taxon>Studiervirinae</taxon>
        <taxon>Troedvirus</taxon>
        <taxon>Troedvirus stalingrad</taxon>
    </lineage>
</organism>
<dbReference type="GO" id="GO:0031418">
    <property type="term" value="F:L-ascorbic acid binding"/>
    <property type="evidence" value="ECO:0007669"/>
    <property type="project" value="InterPro"/>
</dbReference>
<evidence type="ECO:0000313" key="8">
    <source>
        <dbReference type="Proteomes" id="UP000515980"/>
    </source>
</evidence>
<evidence type="ECO:0000259" key="6">
    <source>
        <dbReference type="PROSITE" id="PS51471"/>
    </source>
</evidence>
<dbReference type="GO" id="GO:0005506">
    <property type="term" value="F:iron ion binding"/>
    <property type="evidence" value="ECO:0007669"/>
    <property type="project" value="InterPro"/>
</dbReference>
<feature type="domain" description="Fe2OG dioxygenase" evidence="6">
    <location>
        <begin position="137"/>
        <end position="232"/>
    </location>
</feature>
<evidence type="ECO:0000256" key="5">
    <source>
        <dbReference type="ARBA" id="ARBA00023004"/>
    </source>
</evidence>
<sequence>MSHILARPELAICDGGKLASGIWDILGILQEAVKEADENNRPWQYADLPVKLRVFLDKNVREYAPGIFAVRYLHPHFCRELVREFHSADWQVNEEEPVDARIPELVLEEVNYGVYQALRGLHKAYIRPLTELLMGVTPDECRSIQMARYTVENTPHGCWHTDRDSESTLVVALSDHHIGGGTEVYDGPYRAPIVVPQLQTGWAMLFNGRSRPHMGLPVTEGTRNLLVHWYGLEN</sequence>
<proteinExistence type="predicted"/>
<keyword evidence="3" id="KW-0223">Dioxygenase</keyword>
<keyword evidence="2" id="KW-0479">Metal-binding</keyword>
<evidence type="ECO:0000313" key="7">
    <source>
        <dbReference type="EMBL" id="QNJ57299.1"/>
    </source>
</evidence>
<name>A0A7G8LJ77_9CAUD</name>
<dbReference type="Proteomes" id="UP000515980">
    <property type="component" value="Segment"/>
</dbReference>
<keyword evidence="4" id="KW-0560">Oxidoreductase</keyword>
<protein>
    <submittedName>
        <fullName evidence="7">Glycosyltransferase</fullName>
    </submittedName>
</protein>
<gene>
    <name evidence="7" type="ORF">Stalingrad_8</name>
</gene>
<comment type="cofactor">
    <cofactor evidence="1">
        <name>L-ascorbate</name>
        <dbReference type="ChEBI" id="CHEBI:38290"/>
    </cofactor>
</comment>
<dbReference type="InterPro" id="IPR005123">
    <property type="entry name" value="Oxoglu/Fe-dep_dioxygenase_dom"/>
</dbReference>
<dbReference type="GO" id="GO:0016705">
    <property type="term" value="F:oxidoreductase activity, acting on paired donors, with incorporation or reduction of molecular oxygen"/>
    <property type="evidence" value="ECO:0007669"/>
    <property type="project" value="InterPro"/>
</dbReference>
<accession>A0A7G8LJ77</accession>